<dbReference type="InterPro" id="IPR008919">
    <property type="entry name" value="Retrov_capsid_N"/>
</dbReference>
<evidence type="ECO:0000259" key="2">
    <source>
        <dbReference type="Pfam" id="PF02093"/>
    </source>
</evidence>
<sequence>MGTSQYKFDSKTPLGCLLANLQTLELDQDLQRRRLIHYCTVAWPQYRLNNQSQWPPEGTFDYQILTDLDNLCRRQGKWSEVPYIQAFWTLRSRPELCSSCSTSQVLLARSPPPTLPHSTSRDSNLAPPSPLTEPPEDLSRPPVRAPHLSPPPYQPAPQQPVSPTPSSISETPGPGPASSIPSPTVPLLPAPEPQPPSSPLPSPPISAHTRSKNSYPDLVCPLREVAGAEGVVRVHAPFSLQDLSQIEKRLGSFSANPDNYIKEFQYLAQAYDLTWHDLHVIQTTTLTTEERECIQAAARGHADQVHITDATMPVSAQAVPAVEPGWNYQDGQDGHWRRDHMVRCLIAGMRAASNKAVNYDKIREIIQAPDENPAIFLNRLTEALIQYTRLDPACPAGATVLATHFISQSAPDIRKKIKKVEEGPQTPISDLVRMAFNVFNSREEAAELKRDLGQTPAEGSATNPGLGSSPAASRLQEPAEKGNQPHPSGGLLQMWG</sequence>
<evidence type="ECO:0000313" key="3">
    <source>
        <dbReference type="Ensembl" id="ENSCAFP00000071872.1"/>
    </source>
</evidence>
<dbReference type="Gene3D" id="1.10.150.180">
    <property type="entry name" value="Gamma-retroviral matrix domain"/>
    <property type="match status" value="1"/>
</dbReference>
<protein>
    <recommendedName>
        <fullName evidence="2">Core shell protein Gag P30 domain-containing protein</fullName>
    </recommendedName>
</protein>
<dbReference type="Proteomes" id="UP000002254">
    <property type="component" value="Chromosome 3"/>
</dbReference>
<dbReference type="PANTHER" id="PTHR33166">
    <property type="entry name" value="GAG_P30 DOMAIN-CONTAINING PROTEIN"/>
    <property type="match status" value="1"/>
</dbReference>
<evidence type="ECO:0000256" key="1">
    <source>
        <dbReference type="SAM" id="MobiDB-lite"/>
    </source>
</evidence>
<feature type="region of interest" description="Disordered" evidence="1">
    <location>
        <begin position="108"/>
        <end position="214"/>
    </location>
</feature>
<evidence type="ECO:0000313" key="4">
    <source>
        <dbReference type="Proteomes" id="UP000002254"/>
    </source>
</evidence>
<dbReference type="Gene3D" id="1.10.375.10">
    <property type="entry name" value="Human Immunodeficiency Virus Type 1 Capsid Protein"/>
    <property type="match status" value="1"/>
</dbReference>
<feature type="domain" description="Core shell protein Gag P30" evidence="2">
    <location>
        <begin position="244"/>
        <end position="440"/>
    </location>
</feature>
<feature type="region of interest" description="Disordered" evidence="1">
    <location>
        <begin position="447"/>
        <end position="496"/>
    </location>
</feature>
<dbReference type="SUPFAM" id="SSF47836">
    <property type="entry name" value="Retroviral matrix proteins"/>
    <property type="match status" value="1"/>
</dbReference>
<reference evidence="3" key="2">
    <citation type="submission" date="2025-08" db="UniProtKB">
        <authorList>
            <consortium name="Ensembl"/>
        </authorList>
    </citation>
    <scope>IDENTIFICATION</scope>
</reference>
<dbReference type="InterPro" id="IPR010999">
    <property type="entry name" value="Retrovr_matrix"/>
</dbReference>
<proteinExistence type="predicted"/>
<reference evidence="3 4" key="1">
    <citation type="journal article" date="2005" name="Nature">
        <title>Genome sequence, comparative analysis and haplotype structure of the domestic dog.</title>
        <authorList>
            <consortium name="Broad Sequencing Platform"/>
            <person name="Lindblad-Toh K."/>
            <person name="Wade C.M."/>
            <person name="Mikkelsen T.S."/>
            <person name="Karlsson E.K."/>
            <person name="Jaffe D.B."/>
            <person name="Kamal M."/>
            <person name="Clamp M."/>
            <person name="Chang J.L."/>
            <person name="Kulbokas E.J. III"/>
            <person name="Zody M.C."/>
            <person name="Mauceli E."/>
            <person name="Xie X."/>
            <person name="Breen M."/>
            <person name="Wayne R.K."/>
            <person name="Ostrander E.A."/>
            <person name="Ponting C.P."/>
            <person name="Galibert F."/>
            <person name="Smith D.R."/>
            <person name="DeJong P.J."/>
            <person name="Kirkness E."/>
            <person name="Alvarez P."/>
            <person name="Biagi T."/>
            <person name="Brockman W."/>
            <person name="Butler J."/>
            <person name="Chin C.W."/>
            <person name="Cook A."/>
            <person name="Cuff J."/>
            <person name="Daly M.J."/>
            <person name="DeCaprio D."/>
            <person name="Gnerre S."/>
            <person name="Grabherr M."/>
            <person name="Kellis M."/>
            <person name="Kleber M."/>
            <person name="Bardeleben C."/>
            <person name="Goodstadt L."/>
            <person name="Heger A."/>
            <person name="Hitte C."/>
            <person name="Kim L."/>
            <person name="Koepfli K.P."/>
            <person name="Parker H.G."/>
            <person name="Pollinger J.P."/>
            <person name="Searle S.M."/>
            <person name="Sutter N.B."/>
            <person name="Thomas R."/>
            <person name="Webber C."/>
            <person name="Baldwin J."/>
            <person name="Abebe A."/>
            <person name="Abouelleil A."/>
            <person name="Aftuck L."/>
            <person name="Ait-Zahra M."/>
            <person name="Aldredge T."/>
            <person name="Allen N."/>
            <person name="An P."/>
            <person name="Anderson S."/>
            <person name="Antoine C."/>
            <person name="Arachchi H."/>
            <person name="Aslam A."/>
            <person name="Ayotte L."/>
            <person name="Bachantsang P."/>
            <person name="Barry A."/>
            <person name="Bayul T."/>
            <person name="Benamara M."/>
            <person name="Berlin A."/>
            <person name="Bessette D."/>
            <person name="Blitshteyn B."/>
            <person name="Bloom T."/>
            <person name="Blye J."/>
            <person name="Boguslavskiy L."/>
            <person name="Bonnet C."/>
            <person name="Boukhgalter B."/>
            <person name="Brown A."/>
            <person name="Cahill P."/>
            <person name="Calixte N."/>
            <person name="Camarata J."/>
            <person name="Cheshatsang Y."/>
            <person name="Chu J."/>
            <person name="Citroen M."/>
            <person name="Collymore A."/>
            <person name="Cooke P."/>
            <person name="Dawoe T."/>
            <person name="Daza R."/>
            <person name="Decktor K."/>
            <person name="DeGray S."/>
            <person name="Dhargay N."/>
            <person name="Dooley K."/>
            <person name="Dooley K."/>
            <person name="Dorje P."/>
            <person name="Dorjee K."/>
            <person name="Dorris L."/>
            <person name="Duffey N."/>
            <person name="Dupes A."/>
            <person name="Egbiremolen O."/>
            <person name="Elong R."/>
            <person name="Falk J."/>
            <person name="Farina A."/>
            <person name="Faro S."/>
            <person name="Ferguson D."/>
            <person name="Ferreira P."/>
            <person name="Fisher S."/>
            <person name="FitzGerald M."/>
            <person name="Foley K."/>
            <person name="Foley C."/>
            <person name="Franke A."/>
            <person name="Friedrich D."/>
            <person name="Gage D."/>
            <person name="Garber M."/>
            <person name="Gearin G."/>
            <person name="Giannoukos G."/>
            <person name="Goode T."/>
            <person name="Goyette A."/>
            <person name="Graham J."/>
            <person name="Grandbois E."/>
            <person name="Gyaltsen K."/>
            <person name="Hafez N."/>
            <person name="Hagopian D."/>
            <person name="Hagos B."/>
            <person name="Hall J."/>
            <person name="Healy C."/>
            <person name="Hegarty R."/>
            <person name="Honan T."/>
            <person name="Horn A."/>
            <person name="Houde N."/>
            <person name="Hughes L."/>
            <person name="Hunnicutt L."/>
            <person name="Husby M."/>
            <person name="Jester B."/>
            <person name="Jones C."/>
            <person name="Kamat A."/>
            <person name="Kanga B."/>
            <person name="Kells C."/>
            <person name="Khazanovich D."/>
            <person name="Kieu A.C."/>
            <person name="Kisner P."/>
            <person name="Kumar M."/>
            <person name="Lance K."/>
            <person name="Landers T."/>
            <person name="Lara M."/>
            <person name="Lee W."/>
            <person name="Leger J.P."/>
            <person name="Lennon N."/>
            <person name="Leuper L."/>
            <person name="LeVine S."/>
            <person name="Liu J."/>
            <person name="Liu X."/>
            <person name="Lokyitsang Y."/>
            <person name="Lokyitsang T."/>
            <person name="Lui A."/>
            <person name="Macdonald J."/>
            <person name="Major J."/>
            <person name="Marabella R."/>
            <person name="Maru K."/>
            <person name="Matthews C."/>
            <person name="McDonough S."/>
            <person name="Mehta T."/>
            <person name="Meldrim J."/>
            <person name="Melnikov A."/>
            <person name="Meneus L."/>
            <person name="Mihalev A."/>
            <person name="Mihova T."/>
            <person name="Miller K."/>
            <person name="Mittelman R."/>
            <person name="Mlenga V."/>
            <person name="Mulrain L."/>
            <person name="Munson G."/>
            <person name="Navidi A."/>
            <person name="Naylor J."/>
            <person name="Nguyen T."/>
            <person name="Nguyen N."/>
            <person name="Nguyen C."/>
            <person name="Nguyen T."/>
            <person name="Nicol R."/>
            <person name="Norbu N."/>
            <person name="Norbu C."/>
            <person name="Novod N."/>
            <person name="Nyima T."/>
            <person name="Olandt P."/>
            <person name="O'Neill B."/>
            <person name="O'Neill K."/>
            <person name="Osman S."/>
            <person name="Oyono L."/>
            <person name="Patti C."/>
            <person name="Perrin D."/>
            <person name="Phunkhang P."/>
            <person name="Pierre F."/>
            <person name="Priest M."/>
            <person name="Rachupka A."/>
            <person name="Raghuraman S."/>
            <person name="Rameau R."/>
            <person name="Ray V."/>
            <person name="Raymond C."/>
            <person name="Rege F."/>
            <person name="Rise C."/>
            <person name="Rogers J."/>
            <person name="Rogov P."/>
            <person name="Sahalie J."/>
            <person name="Settipalli S."/>
            <person name="Sharpe T."/>
            <person name="Shea T."/>
            <person name="Sheehan M."/>
            <person name="Sherpa N."/>
            <person name="Shi J."/>
            <person name="Shih D."/>
            <person name="Sloan J."/>
            <person name="Smith C."/>
            <person name="Sparrow T."/>
            <person name="Stalker J."/>
            <person name="Stange-Thomann N."/>
            <person name="Stavropoulos S."/>
            <person name="Stone C."/>
            <person name="Stone S."/>
            <person name="Sykes S."/>
            <person name="Tchuinga P."/>
            <person name="Tenzing P."/>
            <person name="Tesfaye S."/>
            <person name="Thoulutsang D."/>
            <person name="Thoulutsang Y."/>
            <person name="Topham K."/>
            <person name="Topping I."/>
            <person name="Tsamla T."/>
            <person name="Vassiliev H."/>
            <person name="Venkataraman V."/>
            <person name="Vo A."/>
            <person name="Wangchuk T."/>
            <person name="Wangdi T."/>
            <person name="Weiand M."/>
            <person name="Wilkinson J."/>
            <person name="Wilson A."/>
            <person name="Yadav S."/>
            <person name="Yang S."/>
            <person name="Yang X."/>
            <person name="Young G."/>
            <person name="Yu Q."/>
            <person name="Zainoun J."/>
            <person name="Zembek L."/>
            <person name="Zimmer A."/>
            <person name="Lander E.S."/>
        </authorList>
    </citation>
    <scope>NUCLEOTIDE SEQUENCE [LARGE SCALE GENOMIC DNA]</scope>
    <source>
        <strain evidence="3">Boxer</strain>
    </source>
</reference>
<name>A0A8P0TQ76_CANLF</name>
<feature type="compositionally biased region" description="Pro residues" evidence="1">
    <location>
        <begin position="183"/>
        <end position="204"/>
    </location>
</feature>
<dbReference type="Ensembl" id="ENSCAFT00000104672.1">
    <property type="protein sequence ID" value="ENSCAFP00000071872.1"/>
    <property type="gene ID" value="ENSCAFG00000050240.1"/>
</dbReference>
<feature type="compositionally biased region" description="Pro residues" evidence="1">
    <location>
        <begin position="148"/>
        <end position="163"/>
    </location>
</feature>
<dbReference type="Pfam" id="PF02093">
    <property type="entry name" value="Gag_p30"/>
    <property type="match status" value="1"/>
</dbReference>
<dbReference type="GO" id="GO:0019068">
    <property type="term" value="P:virion assembly"/>
    <property type="evidence" value="ECO:0007669"/>
    <property type="project" value="InterPro"/>
</dbReference>
<dbReference type="InterPro" id="IPR036946">
    <property type="entry name" value="G_retro_matrix_sf"/>
</dbReference>
<dbReference type="InterPro" id="IPR050462">
    <property type="entry name" value="Retroviral_Gag-Pol_poly"/>
</dbReference>
<organism evidence="3 4">
    <name type="scientific">Canis lupus familiaris</name>
    <name type="common">Dog</name>
    <name type="synonym">Canis familiaris</name>
    <dbReference type="NCBI Taxonomy" id="9615"/>
    <lineage>
        <taxon>Eukaryota</taxon>
        <taxon>Metazoa</taxon>
        <taxon>Chordata</taxon>
        <taxon>Craniata</taxon>
        <taxon>Vertebrata</taxon>
        <taxon>Euteleostomi</taxon>
        <taxon>Mammalia</taxon>
        <taxon>Eutheria</taxon>
        <taxon>Laurasiatheria</taxon>
        <taxon>Carnivora</taxon>
        <taxon>Caniformia</taxon>
        <taxon>Canidae</taxon>
        <taxon>Canis</taxon>
    </lineage>
</organism>
<dbReference type="AlphaFoldDB" id="A0A8P0TQ76"/>
<dbReference type="InterPro" id="IPR003036">
    <property type="entry name" value="Gag_P30"/>
</dbReference>
<dbReference type="SUPFAM" id="SSF47943">
    <property type="entry name" value="Retrovirus capsid protein, N-terminal core domain"/>
    <property type="match status" value="1"/>
</dbReference>
<accession>A0A8P0TQ76</accession>